<comment type="caution">
    <text evidence="4">The sequence shown here is derived from an EMBL/GenBank/DDBJ whole genome shotgun (WGS) entry which is preliminary data.</text>
</comment>
<evidence type="ECO:0000313" key="5">
    <source>
        <dbReference type="Proteomes" id="UP000286045"/>
    </source>
</evidence>
<dbReference type="STRING" id="363999.A0A439CP30"/>
<dbReference type="EMBL" id="RYZI01000671">
    <property type="protein sequence ID" value="RWA03919.1"/>
    <property type="molecule type" value="Genomic_DNA"/>
</dbReference>
<organism evidence="4 5">
    <name type="scientific">Xylaria grammica</name>
    <dbReference type="NCBI Taxonomy" id="363999"/>
    <lineage>
        <taxon>Eukaryota</taxon>
        <taxon>Fungi</taxon>
        <taxon>Dikarya</taxon>
        <taxon>Ascomycota</taxon>
        <taxon>Pezizomycotina</taxon>
        <taxon>Sordariomycetes</taxon>
        <taxon>Xylariomycetidae</taxon>
        <taxon>Xylariales</taxon>
        <taxon>Xylariaceae</taxon>
        <taxon>Xylaria</taxon>
    </lineage>
</organism>
<evidence type="ECO:0000259" key="3">
    <source>
        <dbReference type="Pfam" id="PF12051"/>
    </source>
</evidence>
<protein>
    <recommendedName>
        <fullName evidence="3">DUF3533 domain-containing protein</fullName>
    </recommendedName>
</protein>
<feature type="region of interest" description="Disordered" evidence="1">
    <location>
        <begin position="19"/>
        <end position="62"/>
    </location>
</feature>
<keyword evidence="2" id="KW-0472">Membrane</keyword>
<reference evidence="4 5" key="1">
    <citation type="submission" date="2018-12" db="EMBL/GenBank/DDBJ databases">
        <title>Draft genome sequence of Xylaria grammica IHI A82.</title>
        <authorList>
            <person name="Buettner E."/>
            <person name="Kellner H."/>
        </authorList>
    </citation>
    <scope>NUCLEOTIDE SEQUENCE [LARGE SCALE GENOMIC DNA]</scope>
    <source>
        <strain evidence="4 5">IHI A82</strain>
    </source>
</reference>
<proteinExistence type="predicted"/>
<feature type="non-terminal residue" evidence="4">
    <location>
        <position position="386"/>
    </location>
</feature>
<name>A0A439CP30_9PEZI</name>
<gene>
    <name evidence="4" type="ORF">EKO27_g11186</name>
</gene>
<keyword evidence="2" id="KW-1133">Transmembrane helix</keyword>
<dbReference type="Proteomes" id="UP000286045">
    <property type="component" value="Unassembled WGS sequence"/>
</dbReference>
<evidence type="ECO:0000256" key="2">
    <source>
        <dbReference type="SAM" id="Phobius"/>
    </source>
</evidence>
<dbReference type="AlphaFoldDB" id="A0A439CP30"/>
<evidence type="ECO:0000313" key="4">
    <source>
        <dbReference type="EMBL" id="RWA03919.1"/>
    </source>
</evidence>
<dbReference type="InterPro" id="IPR022703">
    <property type="entry name" value="DUF3533"/>
</dbReference>
<dbReference type="GO" id="GO:0016020">
    <property type="term" value="C:membrane"/>
    <property type="evidence" value="ECO:0007669"/>
    <property type="project" value="TreeGrafter"/>
</dbReference>
<dbReference type="PANTHER" id="PTHR34814">
    <property type="entry name" value="NITROSOGUANIDINE RESISTANCE PROTEIN SNG1"/>
    <property type="match status" value="1"/>
</dbReference>
<dbReference type="InterPro" id="IPR053001">
    <property type="entry name" value="MNNG_permease-like"/>
</dbReference>
<sequence length="386" mass="43676">MYDRFNALPDASRLLIAGRDGSSERSSAGRIRPSRYRRRQSYQSSYSKRSQGDASNRNLFSPHDYDSVNGYSLRDNGHVLGERAYEPPHQSVGFWHPKMGKVRKHVLTLWVRTIAIIMAFIFAVLSIYWAVFYKVQDNLRRLEVHVVDFDSQVAPYDNVTAIVGPVMTNLTRAIHSASLHQSLGYRIVPPAEYNYNPMAVRRAVYNWDAWAAIIINPNATTMLLDAVMSGNASYDPTGAVQYIIQTARQESTTYNYIVPQLQMLTARFMSQFGPAWSQMLLTNTSLFAPLVMAEAPAAVNPGVVPLQIDLRPFEPATATPAVSIGLIYLIIVAFFSFSFFLPIHNKYIQPQGHPPLHFWHLIIWRWVATAVLYLFISLTYSLVPLA</sequence>
<keyword evidence="2" id="KW-0812">Transmembrane</keyword>
<dbReference type="PANTHER" id="PTHR34814:SF1">
    <property type="entry name" value="NITROSOGUANIDINE RESISTANCE PROTEIN SNG1"/>
    <property type="match status" value="1"/>
</dbReference>
<accession>A0A439CP30</accession>
<feature type="transmembrane region" description="Helical" evidence="2">
    <location>
        <begin position="362"/>
        <end position="383"/>
    </location>
</feature>
<keyword evidence="5" id="KW-1185">Reference proteome</keyword>
<evidence type="ECO:0000256" key="1">
    <source>
        <dbReference type="SAM" id="MobiDB-lite"/>
    </source>
</evidence>
<feature type="transmembrane region" description="Helical" evidence="2">
    <location>
        <begin position="321"/>
        <end position="341"/>
    </location>
</feature>
<dbReference type="Pfam" id="PF12051">
    <property type="entry name" value="DUF3533"/>
    <property type="match status" value="1"/>
</dbReference>
<feature type="transmembrane region" description="Helical" evidence="2">
    <location>
        <begin position="109"/>
        <end position="131"/>
    </location>
</feature>
<feature type="domain" description="DUF3533" evidence="3">
    <location>
        <begin position="116"/>
        <end position="385"/>
    </location>
</feature>